<dbReference type="EMBL" id="LT985188">
    <property type="protein sequence ID" value="SPD88699.1"/>
    <property type="molecule type" value="Genomic_DNA"/>
</dbReference>
<dbReference type="AlphaFoldDB" id="A0A2N9JMT3"/>
<feature type="region of interest" description="Disordered" evidence="1">
    <location>
        <begin position="1"/>
        <end position="53"/>
    </location>
</feature>
<dbReference type="KEGG" id="mgg:MPLG2_3669"/>
<evidence type="ECO:0000256" key="2">
    <source>
        <dbReference type="SAM" id="Phobius"/>
    </source>
</evidence>
<gene>
    <name evidence="3" type="ORF">MPLG2_3669</name>
</gene>
<feature type="transmembrane region" description="Helical" evidence="2">
    <location>
        <begin position="88"/>
        <end position="114"/>
    </location>
</feature>
<evidence type="ECO:0000256" key="1">
    <source>
        <dbReference type="SAM" id="MobiDB-lite"/>
    </source>
</evidence>
<feature type="compositionally biased region" description="Polar residues" evidence="1">
    <location>
        <begin position="1"/>
        <end position="10"/>
    </location>
</feature>
<feature type="transmembrane region" description="Helical" evidence="2">
    <location>
        <begin position="135"/>
        <end position="163"/>
    </location>
</feature>
<accession>A0A2N9JMT3</accession>
<evidence type="ECO:0008006" key="5">
    <source>
        <dbReference type="Google" id="ProtNLM"/>
    </source>
</evidence>
<evidence type="ECO:0000313" key="4">
    <source>
        <dbReference type="Proteomes" id="UP000238164"/>
    </source>
</evidence>
<organism evidence="3 4">
    <name type="scientific">Micropruina glycogenica</name>
    <dbReference type="NCBI Taxonomy" id="75385"/>
    <lineage>
        <taxon>Bacteria</taxon>
        <taxon>Bacillati</taxon>
        <taxon>Actinomycetota</taxon>
        <taxon>Actinomycetes</taxon>
        <taxon>Propionibacteriales</taxon>
        <taxon>Nocardioidaceae</taxon>
        <taxon>Micropruina</taxon>
    </lineage>
</organism>
<keyword evidence="2" id="KW-0812">Transmembrane</keyword>
<dbReference type="Proteomes" id="UP000238164">
    <property type="component" value="Chromosome 1"/>
</dbReference>
<dbReference type="OrthoDB" id="3733716at2"/>
<keyword evidence="4" id="KW-1185">Reference proteome</keyword>
<evidence type="ECO:0000313" key="3">
    <source>
        <dbReference type="EMBL" id="SPD88699.1"/>
    </source>
</evidence>
<name>A0A2N9JMT3_9ACTN</name>
<keyword evidence="2" id="KW-0472">Membrane</keyword>
<proteinExistence type="predicted"/>
<dbReference type="RefSeq" id="WP_105187148.1">
    <property type="nucleotide sequence ID" value="NZ_BAAAGO010000038.1"/>
</dbReference>
<reference evidence="3 4" key="1">
    <citation type="submission" date="2018-02" db="EMBL/GenBank/DDBJ databases">
        <authorList>
            <person name="Cohen D.B."/>
            <person name="Kent A.D."/>
        </authorList>
    </citation>
    <scope>NUCLEOTIDE SEQUENCE [LARGE SCALE GENOMIC DNA]</scope>
    <source>
        <strain evidence="3">1</strain>
    </source>
</reference>
<sequence>MSNEQQSPWTSGAGFGTPHPAPQQPPASNYTNPVVHPEPSRAQEPSGWSEPQHFGVLEPVTAPPLQFGQQLPYGYGTPPLPEHPNSNLVLTLGIVGMCANFIMFPFISPIAWYLGAKAKRELVNNPGVYRDTGKLTAGYVLGIVGSMFVIAGILLIVGLIAAFTLS</sequence>
<protein>
    <recommendedName>
        <fullName evidence="5">DUF4190 domain-containing protein</fullName>
    </recommendedName>
</protein>
<keyword evidence="2" id="KW-1133">Transmembrane helix</keyword>